<dbReference type="RefSeq" id="WP_263733612.1">
    <property type="nucleotide sequence ID" value="NZ_JAOWKY010000001.1"/>
</dbReference>
<evidence type="ECO:0000259" key="2">
    <source>
        <dbReference type="Pfam" id="PF07811"/>
    </source>
</evidence>
<feature type="transmembrane region" description="Helical" evidence="1">
    <location>
        <begin position="21"/>
        <end position="42"/>
    </location>
</feature>
<feature type="domain" description="TadE-like" evidence="2">
    <location>
        <begin position="21"/>
        <end position="63"/>
    </location>
</feature>
<keyword evidence="1" id="KW-1133">Transmembrane helix</keyword>
<sequence length="169" mass="18136">MTCTRTNILGRLRRFLRKDDGAILVEFAFALPILLIFFAVIVEGTRMMKNYHSAISGVRDATRYMSRHLPINLCDVAPANLNGYSGTLAAIVGQSVSGVTLFPSGITLSSVQATYSCPAGTYHVDPAVVRVTATLTIDFPFSSVFELLGGESFSGLTTTISDSTKVFGT</sequence>
<keyword evidence="1" id="KW-0812">Transmembrane</keyword>
<protein>
    <submittedName>
        <fullName evidence="3">Pilus assembly protein</fullName>
    </submittedName>
</protein>
<organism evidence="3 4">
    <name type="scientific">Albidovulum marisflavi</name>
    <dbReference type="NCBI Taxonomy" id="2984159"/>
    <lineage>
        <taxon>Bacteria</taxon>
        <taxon>Pseudomonadati</taxon>
        <taxon>Pseudomonadota</taxon>
        <taxon>Alphaproteobacteria</taxon>
        <taxon>Rhodobacterales</taxon>
        <taxon>Paracoccaceae</taxon>
        <taxon>Albidovulum</taxon>
    </lineage>
</organism>
<comment type="caution">
    <text evidence="3">The sequence shown here is derived from an EMBL/GenBank/DDBJ whole genome shotgun (WGS) entry which is preliminary data.</text>
</comment>
<proteinExistence type="predicted"/>
<reference evidence="3 4" key="1">
    <citation type="submission" date="2022-10" db="EMBL/GenBank/DDBJ databases">
        <title>Defluviimonas sp. nov., isolated from ocean surface water.</title>
        <authorList>
            <person name="He W."/>
            <person name="Wang L."/>
            <person name="Zhang D.-F."/>
        </authorList>
    </citation>
    <scope>NUCLEOTIDE SEQUENCE [LARGE SCALE GENOMIC DNA]</scope>
    <source>
        <strain evidence="3 4">WL0002</strain>
    </source>
</reference>
<dbReference type="Proteomes" id="UP001652542">
    <property type="component" value="Unassembled WGS sequence"/>
</dbReference>
<gene>
    <name evidence="3" type="ORF">OEW28_05045</name>
</gene>
<dbReference type="InterPro" id="IPR012495">
    <property type="entry name" value="TadE-like_dom"/>
</dbReference>
<evidence type="ECO:0000313" key="4">
    <source>
        <dbReference type="Proteomes" id="UP001652542"/>
    </source>
</evidence>
<evidence type="ECO:0000313" key="3">
    <source>
        <dbReference type="EMBL" id="MCV2867987.1"/>
    </source>
</evidence>
<accession>A0ABT2ZA40</accession>
<keyword evidence="4" id="KW-1185">Reference proteome</keyword>
<name>A0ABT2ZA40_9RHOB</name>
<keyword evidence="1" id="KW-0472">Membrane</keyword>
<evidence type="ECO:0000256" key="1">
    <source>
        <dbReference type="SAM" id="Phobius"/>
    </source>
</evidence>
<dbReference type="EMBL" id="JAOWKY010000001">
    <property type="protein sequence ID" value="MCV2867987.1"/>
    <property type="molecule type" value="Genomic_DNA"/>
</dbReference>
<dbReference type="Pfam" id="PF07811">
    <property type="entry name" value="TadE"/>
    <property type="match status" value="1"/>
</dbReference>